<feature type="domain" description="PPIase FKBP-type" evidence="16">
    <location>
        <begin position="162"/>
        <end position="247"/>
    </location>
</feature>
<dbReference type="InterPro" id="IPR027304">
    <property type="entry name" value="Trigger_fact/SurA_dom_sf"/>
</dbReference>
<evidence type="ECO:0000256" key="7">
    <source>
        <dbReference type="ARBA" id="ARBA00023186"/>
    </source>
</evidence>
<dbReference type="InterPro" id="IPR008881">
    <property type="entry name" value="Trigger_fac_ribosome-bd_bac"/>
</dbReference>
<evidence type="ECO:0000259" key="16">
    <source>
        <dbReference type="PROSITE" id="PS50059"/>
    </source>
</evidence>
<dbReference type="InterPro" id="IPR001179">
    <property type="entry name" value="PPIase_FKBP_dom"/>
</dbReference>
<comment type="domain">
    <text evidence="12">Consists of 3 domains; the N-terminus binds the ribosome, the middle domain has PPIase activity, while the C-terminus has intrinsic chaperone activity on its own.</text>
</comment>
<dbReference type="InterPro" id="IPR036611">
    <property type="entry name" value="Trigger_fac_ribosome-bd_sf"/>
</dbReference>
<dbReference type="NCBIfam" id="TIGR00115">
    <property type="entry name" value="tig"/>
    <property type="match status" value="1"/>
</dbReference>
<keyword evidence="8 12" id="KW-0413">Isomerase</keyword>
<dbReference type="RefSeq" id="WP_256945002.1">
    <property type="nucleotide sequence ID" value="NZ_JANHNZ010000003.1"/>
</dbReference>
<protein>
    <recommendedName>
        <fullName evidence="4 12">Trigger factor</fullName>
        <shortName evidence="12">TF</shortName>
        <ecNumber evidence="3 12">5.2.1.8</ecNumber>
    </recommendedName>
    <alternativeName>
        <fullName evidence="11 12">PPIase</fullName>
    </alternativeName>
</protein>
<keyword evidence="9 12" id="KW-0131">Cell cycle</keyword>
<dbReference type="EC" id="5.2.1.8" evidence="3 12"/>
<dbReference type="HAMAP" id="MF_00303">
    <property type="entry name" value="Trigger_factor_Tig"/>
    <property type="match status" value="1"/>
</dbReference>
<dbReference type="InterPro" id="IPR037041">
    <property type="entry name" value="Trigger_fac_C_sf"/>
</dbReference>
<dbReference type="SUPFAM" id="SSF102735">
    <property type="entry name" value="Trigger factor ribosome-binding domain"/>
    <property type="match status" value="1"/>
</dbReference>
<dbReference type="InterPro" id="IPR046357">
    <property type="entry name" value="PPIase_dom_sf"/>
</dbReference>
<evidence type="ECO:0000256" key="9">
    <source>
        <dbReference type="ARBA" id="ARBA00023306"/>
    </source>
</evidence>
<dbReference type="PANTHER" id="PTHR30560:SF3">
    <property type="entry name" value="TRIGGER FACTOR-LIKE PROTEIN TIG, CHLOROPLASTIC"/>
    <property type="match status" value="1"/>
</dbReference>
<dbReference type="Gene3D" id="3.30.70.1050">
    <property type="entry name" value="Trigger factor ribosome-binding domain"/>
    <property type="match status" value="1"/>
</dbReference>
<evidence type="ECO:0000256" key="12">
    <source>
        <dbReference type="HAMAP-Rule" id="MF_00303"/>
    </source>
</evidence>
<dbReference type="PANTHER" id="PTHR30560">
    <property type="entry name" value="TRIGGER FACTOR CHAPERONE AND PEPTIDYL-PROLYL CIS/TRANS ISOMERASE"/>
    <property type="match status" value="1"/>
</dbReference>
<keyword evidence="12" id="KW-0963">Cytoplasm</keyword>
<dbReference type="SUPFAM" id="SSF109998">
    <property type="entry name" value="Triger factor/SurA peptide-binding domain-like"/>
    <property type="match status" value="1"/>
</dbReference>
<dbReference type="Gene3D" id="3.10.50.40">
    <property type="match status" value="1"/>
</dbReference>
<comment type="caution">
    <text evidence="17">The sequence shown here is derived from an EMBL/GenBank/DDBJ whole genome shotgun (WGS) entry which is preliminary data.</text>
</comment>
<comment type="catalytic activity">
    <reaction evidence="1 12 13">
        <text>[protein]-peptidylproline (omega=180) = [protein]-peptidylproline (omega=0)</text>
        <dbReference type="Rhea" id="RHEA:16237"/>
        <dbReference type="Rhea" id="RHEA-COMP:10747"/>
        <dbReference type="Rhea" id="RHEA-COMP:10748"/>
        <dbReference type="ChEBI" id="CHEBI:83833"/>
        <dbReference type="ChEBI" id="CHEBI:83834"/>
        <dbReference type="EC" id="5.2.1.8"/>
    </reaction>
</comment>
<reference evidence="17" key="1">
    <citation type="submission" date="2022-07" db="EMBL/GenBank/DDBJ databases">
        <authorList>
            <person name="Jung M.-Y."/>
            <person name="Lee M."/>
        </authorList>
    </citation>
    <scope>NUCLEOTIDE SEQUENCE</scope>
    <source>
        <strain evidence="17">S8</strain>
    </source>
</reference>
<accession>A0ABT1WN08</accession>
<dbReference type="Pfam" id="PF05698">
    <property type="entry name" value="Trigger_C"/>
    <property type="match status" value="1"/>
</dbReference>
<dbReference type="InterPro" id="IPR005215">
    <property type="entry name" value="Trig_fac"/>
</dbReference>
<dbReference type="Pfam" id="PF00254">
    <property type="entry name" value="FKBP_C"/>
    <property type="match status" value="1"/>
</dbReference>
<evidence type="ECO:0000256" key="2">
    <source>
        <dbReference type="ARBA" id="ARBA00005464"/>
    </source>
</evidence>
<dbReference type="EMBL" id="JANHNZ010000003">
    <property type="protein sequence ID" value="MCQ9209896.1"/>
    <property type="molecule type" value="Genomic_DNA"/>
</dbReference>
<evidence type="ECO:0000256" key="14">
    <source>
        <dbReference type="RuleBase" id="RU003914"/>
    </source>
</evidence>
<dbReference type="SUPFAM" id="SSF54534">
    <property type="entry name" value="FKBP-like"/>
    <property type="match status" value="1"/>
</dbReference>
<evidence type="ECO:0000256" key="8">
    <source>
        <dbReference type="ARBA" id="ARBA00023235"/>
    </source>
</evidence>
<feature type="coiled-coil region" evidence="15">
    <location>
        <begin position="250"/>
        <end position="288"/>
    </location>
</feature>
<dbReference type="GO" id="GO:0003755">
    <property type="term" value="F:peptidyl-prolyl cis-trans isomerase activity"/>
    <property type="evidence" value="ECO:0007669"/>
    <property type="project" value="UniProtKB-EC"/>
</dbReference>
<sequence>MTATFEKVGTNDGVLTFEISEESKKAGLDHAFNRVKKNLNVPGFRKGKVSRQVFERMYGEAALYEDALNFLLPDAYDNAVEETGIFPVSQPKIDIESLEKGQPWVIKANVVLKPEVKLGDYKGLTVEKQDRTVSDEDVEARLVQEQEKAAELVVKETAAENGDTVVIDYEGFLGDTPFEGGKGENHSLELGSGSFIPGFEEQLVGKKEGENVDVTVTFPEEYHSEDLKGQEAVFKVTVHEVKSKELPELNDEFAKDIDDEVETLEELKAKFRKNLEKVKNEAADEAKNDAALRLAVENAEIVDLPHEMVHDEVHRQMEHYLNDMRRQGISPEMYYQITGTTEQDLHKMMEADADIRTKTNLVLEQIVKDEAIEATTEEIEAEIKTLAEQYNMDVEKVRGAVSEDMLKNDIAMKKALALITDSAVEA</sequence>
<evidence type="ECO:0000256" key="15">
    <source>
        <dbReference type="SAM" id="Coils"/>
    </source>
</evidence>
<dbReference type="Proteomes" id="UP001059480">
    <property type="component" value="Unassembled WGS sequence"/>
</dbReference>
<keyword evidence="5 12" id="KW-0132">Cell division</keyword>
<evidence type="ECO:0000256" key="6">
    <source>
        <dbReference type="ARBA" id="ARBA00023110"/>
    </source>
</evidence>
<dbReference type="Gene3D" id="1.10.3120.10">
    <property type="entry name" value="Trigger factor, C-terminal domain"/>
    <property type="match status" value="1"/>
</dbReference>
<name>A0ABT1WN08_9LACT</name>
<comment type="subcellular location">
    <subcellularLocation>
        <location evidence="12">Cytoplasm</location>
    </subcellularLocation>
    <text evidence="12">About half TF is bound to the ribosome near the polypeptide exit tunnel while the other half is free in the cytoplasm.</text>
</comment>
<evidence type="ECO:0000256" key="11">
    <source>
        <dbReference type="ARBA" id="ARBA00029986"/>
    </source>
</evidence>
<keyword evidence="15" id="KW-0175">Coiled coil</keyword>
<evidence type="ECO:0000256" key="5">
    <source>
        <dbReference type="ARBA" id="ARBA00022618"/>
    </source>
</evidence>
<gene>
    <name evidence="12 17" type="primary">tig</name>
    <name evidence="17" type="ORF">NPA36_04960</name>
</gene>
<comment type="function">
    <text evidence="10 12">Involved in protein export. Acts as a chaperone by maintaining the newly synthesized protein in an open conformation. Functions as a peptidyl-prolyl cis-trans isomerase.</text>
</comment>
<keyword evidence="6 12" id="KW-0697">Rotamase</keyword>
<organism evidence="17 18">
    <name type="scientific">Granulicatella seriolae</name>
    <dbReference type="NCBI Taxonomy" id="2967226"/>
    <lineage>
        <taxon>Bacteria</taxon>
        <taxon>Bacillati</taxon>
        <taxon>Bacillota</taxon>
        <taxon>Bacilli</taxon>
        <taxon>Lactobacillales</taxon>
        <taxon>Carnobacteriaceae</taxon>
        <taxon>Granulicatella</taxon>
    </lineage>
</organism>
<keyword evidence="7 12" id="KW-0143">Chaperone</keyword>
<evidence type="ECO:0000256" key="1">
    <source>
        <dbReference type="ARBA" id="ARBA00000971"/>
    </source>
</evidence>
<dbReference type="Pfam" id="PF05697">
    <property type="entry name" value="Trigger_N"/>
    <property type="match status" value="1"/>
</dbReference>
<dbReference type="PIRSF" id="PIRSF003095">
    <property type="entry name" value="Trigger_factor"/>
    <property type="match status" value="1"/>
</dbReference>
<evidence type="ECO:0000256" key="4">
    <source>
        <dbReference type="ARBA" id="ARBA00016902"/>
    </source>
</evidence>
<evidence type="ECO:0000313" key="18">
    <source>
        <dbReference type="Proteomes" id="UP001059480"/>
    </source>
</evidence>
<dbReference type="PROSITE" id="PS50059">
    <property type="entry name" value="FKBP_PPIASE"/>
    <property type="match status" value="1"/>
</dbReference>
<evidence type="ECO:0000313" key="17">
    <source>
        <dbReference type="EMBL" id="MCQ9209896.1"/>
    </source>
</evidence>
<proteinExistence type="inferred from homology"/>
<comment type="similarity">
    <text evidence="2 12 14">Belongs to the FKBP-type PPIase family. Tig subfamily.</text>
</comment>
<keyword evidence="18" id="KW-1185">Reference proteome</keyword>
<evidence type="ECO:0000256" key="10">
    <source>
        <dbReference type="ARBA" id="ARBA00024849"/>
    </source>
</evidence>
<evidence type="ECO:0000256" key="13">
    <source>
        <dbReference type="PROSITE-ProRule" id="PRU00277"/>
    </source>
</evidence>
<reference evidence="17" key="3">
    <citation type="journal article" date="2023" name="Microbiol. Resour. Announc.">
        <title>Draft Genome Sequence of Granulicatella sp. Strain S8, Isolated from a Marine Fish, Seriola quinqueradiata.</title>
        <authorList>
            <person name="Lee M."/>
            <person name="Farooq A."/>
            <person name="Jeong J.B."/>
            <person name="Jung M.Y."/>
        </authorList>
    </citation>
    <scope>NUCLEOTIDE SEQUENCE</scope>
    <source>
        <strain evidence="17">S8</strain>
    </source>
</reference>
<reference evidence="17" key="2">
    <citation type="journal article" date="2023" name="Curr. Microbiol.">
        <title>Granulicatella seriolae sp. nov., a Novel Facultative Anaerobe Isolated from Yellowtail Marine Fish.</title>
        <authorList>
            <person name="Lee M."/>
            <person name="Choi Y.J."/>
            <person name="Farooq A."/>
            <person name="Jeong J.B."/>
            <person name="Jung M.Y."/>
        </authorList>
    </citation>
    <scope>NUCLEOTIDE SEQUENCE</scope>
    <source>
        <strain evidence="17">S8</strain>
    </source>
</reference>
<evidence type="ECO:0000256" key="3">
    <source>
        <dbReference type="ARBA" id="ARBA00013194"/>
    </source>
</evidence>
<dbReference type="InterPro" id="IPR008880">
    <property type="entry name" value="Trigger_fac_C"/>
</dbReference>